<organism evidence="2 3">
    <name type="scientific">Hydrogenophaga luteola</name>
    <dbReference type="NCBI Taxonomy" id="1591122"/>
    <lineage>
        <taxon>Bacteria</taxon>
        <taxon>Pseudomonadati</taxon>
        <taxon>Pseudomonadota</taxon>
        <taxon>Betaproteobacteria</taxon>
        <taxon>Burkholderiales</taxon>
        <taxon>Comamonadaceae</taxon>
        <taxon>Hydrogenophaga</taxon>
    </lineage>
</organism>
<evidence type="ECO:0008006" key="4">
    <source>
        <dbReference type="Google" id="ProtNLM"/>
    </source>
</evidence>
<protein>
    <recommendedName>
        <fullName evidence="4">DUF2147 domain-containing protein</fullName>
    </recommendedName>
</protein>
<evidence type="ECO:0000313" key="3">
    <source>
        <dbReference type="Proteomes" id="UP001595729"/>
    </source>
</evidence>
<dbReference type="RefSeq" id="WP_382175656.1">
    <property type="nucleotide sequence ID" value="NZ_JBHRXX010000007.1"/>
</dbReference>
<keyword evidence="3" id="KW-1185">Reference proteome</keyword>
<sequence>MKKFVFPMLIAVAMAAGAQSTNTTSRGKSKVSAPFAGSWESCGRNDSPDLCSRYLLLQRGKRICGTWSYVATWDYYDGRVVAEVVSPGEARRIRICGRPGSETSTECEAGWDNIDRPLRLCGGKLGDLDGKGGRCYAGFVRVKRPDPSLEELAAEPWVQACLSEQKEEPAQPTPSAHNEAAWLQEIYGTPIPNVATQRADTSSIVASRLPIGTSRGKALEFLRGLGEGHIDESASDIVYSTHRGEGIKGNRRDILIKLHLGPDQNVASISSYVDKSNNL</sequence>
<name>A0ABV7W8Y2_9BURK</name>
<proteinExistence type="predicted"/>
<feature type="chain" id="PRO_5046477236" description="DUF2147 domain-containing protein" evidence="1">
    <location>
        <begin position="19"/>
        <end position="279"/>
    </location>
</feature>
<evidence type="ECO:0000313" key="2">
    <source>
        <dbReference type="EMBL" id="MFC3685051.1"/>
    </source>
</evidence>
<dbReference type="EMBL" id="JBHRXX010000007">
    <property type="protein sequence ID" value="MFC3685051.1"/>
    <property type="molecule type" value="Genomic_DNA"/>
</dbReference>
<accession>A0ABV7W8Y2</accession>
<comment type="caution">
    <text evidence="2">The sequence shown here is derived from an EMBL/GenBank/DDBJ whole genome shotgun (WGS) entry which is preliminary data.</text>
</comment>
<keyword evidence="1" id="KW-0732">Signal</keyword>
<reference evidence="3" key="1">
    <citation type="journal article" date="2019" name="Int. J. Syst. Evol. Microbiol.">
        <title>The Global Catalogue of Microorganisms (GCM) 10K type strain sequencing project: providing services to taxonomists for standard genome sequencing and annotation.</title>
        <authorList>
            <consortium name="The Broad Institute Genomics Platform"/>
            <consortium name="The Broad Institute Genome Sequencing Center for Infectious Disease"/>
            <person name="Wu L."/>
            <person name="Ma J."/>
        </authorList>
    </citation>
    <scope>NUCLEOTIDE SEQUENCE [LARGE SCALE GENOMIC DNA]</scope>
    <source>
        <strain evidence="3">KCTC 42501</strain>
    </source>
</reference>
<gene>
    <name evidence="2" type="ORF">ACFOPI_15715</name>
</gene>
<feature type="signal peptide" evidence="1">
    <location>
        <begin position="1"/>
        <end position="18"/>
    </location>
</feature>
<dbReference type="Proteomes" id="UP001595729">
    <property type="component" value="Unassembled WGS sequence"/>
</dbReference>
<evidence type="ECO:0000256" key="1">
    <source>
        <dbReference type="SAM" id="SignalP"/>
    </source>
</evidence>